<sequence length="136" mass="15807">MLLSLEAEQDMREQDVKELKDGIKEIQKTLHGVDKIVFSHTEKFENLKNIKEQTERTSESAKSAHKRLDKVEVDIKKQFDEFKELVENSNKMHEQNYKGMKTFAWKVFFLFATPFAAGLGVFCWMVFRNGLGMGGQ</sequence>
<reference evidence="3 4" key="1">
    <citation type="submission" date="2019-08" db="EMBL/GenBank/DDBJ databases">
        <title>Bacillus genomes from the desert of Cuatro Cienegas, Coahuila.</title>
        <authorList>
            <person name="Olmedo-Alvarez G."/>
        </authorList>
    </citation>
    <scope>NUCLEOTIDE SEQUENCE [LARGE SCALE GENOMIC DNA]</scope>
    <source>
        <strain evidence="3 4">CH28_1T</strain>
    </source>
</reference>
<organism evidence="3 4">
    <name type="scientific">Sutcliffiella horikoshii</name>
    <dbReference type="NCBI Taxonomy" id="79883"/>
    <lineage>
        <taxon>Bacteria</taxon>
        <taxon>Bacillati</taxon>
        <taxon>Bacillota</taxon>
        <taxon>Bacilli</taxon>
        <taxon>Bacillales</taxon>
        <taxon>Bacillaceae</taxon>
        <taxon>Sutcliffiella</taxon>
    </lineage>
</organism>
<feature type="transmembrane region" description="Helical" evidence="2">
    <location>
        <begin position="107"/>
        <end position="127"/>
    </location>
</feature>
<proteinExistence type="predicted"/>
<dbReference type="EMBL" id="VTEV01000006">
    <property type="protein sequence ID" value="TYS67063.1"/>
    <property type="molecule type" value="Genomic_DNA"/>
</dbReference>
<dbReference type="RefSeq" id="WP_148989205.1">
    <property type="nucleotide sequence ID" value="NZ_VTEV01000006.1"/>
</dbReference>
<evidence type="ECO:0000313" key="3">
    <source>
        <dbReference type="EMBL" id="TYS67063.1"/>
    </source>
</evidence>
<comment type="caution">
    <text evidence="3">The sequence shown here is derived from an EMBL/GenBank/DDBJ whole genome shotgun (WGS) entry which is preliminary data.</text>
</comment>
<protein>
    <submittedName>
        <fullName evidence="3">Uncharacterized protein</fullName>
    </submittedName>
</protein>
<dbReference type="OrthoDB" id="2881013at2"/>
<dbReference type="Proteomes" id="UP000322524">
    <property type="component" value="Unassembled WGS sequence"/>
</dbReference>
<accession>A0A5D4SUM6</accession>
<keyword evidence="2" id="KW-0812">Transmembrane</keyword>
<evidence type="ECO:0000256" key="1">
    <source>
        <dbReference type="SAM" id="Coils"/>
    </source>
</evidence>
<keyword evidence="1" id="KW-0175">Coiled coil</keyword>
<keyword evidence="2" id="KW-0472">Membrane</keyword>
<evidence type="ECO:0000313" key="4">
    <source>
        <dbReference type="Proteomes" id="UP000322524"/>
    </source>
</evidence>
<keyword evidence="2" id="KW-1133">Transmembrane helix</keyword>
<name>A0A5D4SUM6_9BACI</name>
<gene>
    <name evidence="3" type="ORF">FZC76_16185</name>
</gene>
<dbReference type="STRING" id="79883.GCA_001636495_01614"/>
<feature type="coiled-coil region" evidence="1">
    <location>
        <begin position="44"/>
        <end position="88"/>
    </location>
</feature>
<evidence type="ECO:0000256" key="2">
    <source>
        <dbReference type="SAM" id="Phobius"/>
    </source>
</evidence>
<dbReference type="AlphaFoldDB" id="A0A5D4SUM6"/>